<sequence>MDDVQKKYGFNMSYWVFGYGSLIWRPGFEYVDAHQALLRGLHRQLCIYSFTHRGTEDRPGLVFGLDRGGACRGMAFEVDRGIWNDTHAYLREREQGNDVYKESWRQVELADGRTVEALTFVADRSHRQYAGRLAREEQLRLVRQGVGNSGKNPEYVINTYAHLHEMNIKDEGLKWLHDSLVKDS</sequence>
<proteinExistence type="predicted"/>
<dbReference type="PANTHER" id="PTHR12192">
    <property type="entry name" value="CATION TRANSPORT PROTEIN CHAC-RELATED"/>
    <property type="match status" value="1"/>
</dbReference>
<organism evidence="3 4">
    <name type="scientific">Maritalea porphyrae</name>
    <dbReference type="NCBI Taxonomy" id="880732"/>
    <lineage>
        <taxon>Bacteria</taxon>
        <taxon>Pseudomonadati</taxon>
        <taxon>Pseudomonadota</taxon>
        <taxon>Alphaproteobacteria</taxon>
        <taxon>Hyphomicrobiales</taxon>
        <taxon>Devosiaceae</taxon>
        <taxon>Maritalea</taxon>
    </lineage>
</organism>
<dbReference type="InterPro" id="IPR036568">
    <property type="entry name" value="GGCT-like_sf"/>
</dbReference>
<dbReference type="InterPro" id="IPR006840">
    <property type="entry name" value="ChaC"/>
</dbReference>
<keyword evidence="2" id="KW-0456">Lyase</keyword>
<accession>A0ABQ5UPQ5</accession>
<evidence type="ECO:0000313" key="4">
    <source>
        <dbReference type="Proteomes" id="UP001161405"/>
    </source>
</evidence>
<keyword evidence="4" id="KW-1185">Reference proteome</keyword>
<name>A0ABQ5UPQ5_9HYPH</name>
<protein>
    <recommendedName>
        <fullName evidence="1">glutathione-specific gamma-glutamylcyclotransferase</fullName>
        <ecNumber evidence="1">4.3.2.7</ecNumber>
    </recommendedName>
</protein>
<reference evidence="3" key="1">
    <citation type="journal article" date="2014" name="Int. J. Syst. Evol. Microbiol.">
        <title>Complete genome of a new Firmicutes species belonging to the dominant human colonic microbiota ('Ruminococcus bicirculans') reveals two chromosomes and a selective capacity to utilize plant glucans.</title>
        <authorList>
            <consortium name="NISC Comparative Sequencing Program"/>
            <person name="Wegmann U."/>
            <person name="Louis P."/>
            <person name="Goesmann A."/>
            <person name="Henrissat B."/>
            <person name="Duncan S.H."/>
            <person name="Flint H.J."/>
        </authorList>
    </citation>
    <scope>NUCLEOTIDE SEQUENCE</scope>
    <source>
        <strain evidence="3">NBRC 107169</strain>
    </source>
</reference>
<dbReference type="PANTHER" id="PTHR12192:SF2">
    <property type="entry name" value="GLUTATHIONE-SPECIFIC GAMMA-GLUTAMYLCYCLOTRANSFERASE 2"/>
    <property type="match status" value="1"/>
</dbReference>
<dbReference type="InterPro" id="IPR013024">
    <property type="entry name" value="GGCT-like"/>
</dbReference>
<dbReference type="Gene3D" id="3.10.490.10">
    <property type="entry name" value="Gamma-glutamyl cyclotransferase-like"/>
    <property type="match status" value="1"/>
</dbReference>
<evidence type="ECO:0000313" key="3">
    <source>
        <dbReference type="EMBL" id="GLQ16598.1"/>
    </source>
</evidence>
<dbReference type="Pfam" id="PF04752">
    <property type="entry name" value="ChaC"/>
    <property type="match status" value="1"/>
</dbReference>
<gene>
    <name evidence="3" type="ORF">GCM10007879_08470</name>
</gene>
<evidence type="ECO:0000256" key="2">
    <source>
        <dbReference type="ARBA" id="ARBA00023239"/>
    </source>
</evidence>
<dbReference type="EMBL" id="BSNI01000002">
    <property type="protein sequence ID" value="GLQ16598.1"/>
    <property type="molecule type" value="Genomic_DNA"/>
</dbReference>
<evidence type="ECO:0000256" key="1">
    <source>
        <dbReference type="ARBA" id="ARBA00012344"/>
    </source>
</evidence>
<comment type="caution">
    <text evidence="3">The sequence shown here is derived from an EMBL/GenBank/DDBJ whole genome shotgun (WGS) entry which is preliminary data.</text>
</comment>
<dbReference type="CDD" id="cd06661">
    <property type="entry name" value="GGCT_like"/>
    <property type="match status" value="1"/>
</dbReference>
<dbReference type="Proteomes" id="UP001161405">
    <property type="component" value="Unassembled WGS sequence"/>
</dbReference>
<dbReference type="SUPFAM" id="SSF110857">
    <property type="entry name" value="Gamma-glutamyl cyclotransferase-like"/>
    <property type="match status" value="1"/>
</dbReference>
<reference evidence="3" key="2">
    <citation type="submission" date="2023-01" db="EMBL/GenBank/DDBJ databases">
        <title>Draft genome sequence of Maritalea porphyrae strain NBRC 107169.</title>
        <authorList>
            <person name="Sun Q."/>
            <person name="Mori K."/>
        </authorList>
    </citation>
    <scope>NUCLEOTIDE SEQUENCE</scope>
    <source>
        <strain evidence="3">NBRC 107169</strain>
    </source>
</reference>
<dbReference type="EC" id="4.3.2.7" evidence="1"/>